<dbReference type="PATRIC" id="fig|265726.11.peg.1640"/>
<dbReference type="PROSITE" id="PS51186">
    <property type="entry name" value="GNAT"/>
    <property type="match status" value="1"/>
</dbReference>
<evidence type="ECO:0000259" key="1">
    <source>
        <dbReference type="PROSITE" id="PS51186"/>
    </source>
</evidence>
<dbReference type="GO" id="GO:0016747">
    <property type="term" value="F:acyltransferase activity, transferring groups other than amino-acyl groups"/>
    <property type="evidence" value="ECO:0007669"/>
    <property type="project" value="InterPro"/>
</dbReference>
<dbReference type="STRING" id="265726.KY46_16855"/>
<dbReference type="InterPro" id="IPR051531">
    <property type="entry name" value="N-acetyltransferase"/>
</dbReference>
<evidence type="ECO:0000313" key="3">
    <source>
        <dbReference type="Proteomes" id="UP000033633"/>
    </source>
</evidence>
<dbReference type="PANTHER" id="PTHR43792">
    <property type="entry name" value="GNAT FAMILY, PUTATIVE (AFU_ORTHOLOGUE AFUA_3G00765)-RELATED-RELATED"/>
    <property type="match status" value="1"/>
</dbReference>
<sequence length="169" mass="18830">MVAITTERLTIRPLTAADADFIFELYNTPGFQRFVGDKQLHTRQDALKYLETSLISLYQTTGLGLQRVALKSDDTPIGICGLIKRDSLKDIDLGYGYLPGFEGQGYAFEAAQAILSFARETLALKRLVAITDAENHRCIHLLTRLGFHYELNHETLPDGGLLVRFGIAL</sequence>
<evidence type="ECO:0000313" key="2">
    <source>
        <dbReference type="EMBL" id="KKC98787.1"/>
    </source>
</evidence>
<keyword evidence="3" id="KW-1185">Reference proteome</keyword>
<reference evidence="2 3" key="1">
    <citation type="submission" date="2014-12" db="EMBL/GenBank/DDBJ databases">
        <title>Mercury Reductase activity and rhizosphere competence traits in the genome of root associated Photobacterium halotolerans MELD1.</title>
        <authorList>
            <person name="Mathew D.C."/>
            <person name="Huang C.-C."/>
        </authorList>
    </citation>
    <scope>NUCLEOTIDE SEQUENCE [LARGE SCALE GENOMIC DNA]</scope>
    <source>
        <strain evidence="2 3">MELD1</strain>
    </source>
</reference>
<dbReference type="RefSeq" id="WP_046221783.1">
    <property type="nucleotide sequence ID" value="NZ_JWYV01000016.1"/>
</dbReference>
<dbReference type="EMBL" id="JWYV01000016">
    <property type="protein sequence ID" value="KKC98787.1"/>
    <property type="molecule type" value="Genomic_DNA"/>
</dbReference>
<gene>
    <name evidence="2" type="ORF">KY46_16855</name>
</gene>
<dbReference type="Gene3D" id="3.40.630.30">
    <property type="match status" value="1"/>
</dbReference>
<dbReference type="SUPFAM" id="SSF55729">
    <property type="entry name" value="Acyl-CoA N-acyltransferases (Nat)"/>
    <property type="match status" value="1"/>
</dbReference>
<dbReference type="OrthoDB" id="9798081at2"/>
<dbReference type="Pfam" id="PF13302">
    <property type="entry name" value="Acetyltransf_3"/>
    <property type="match status" value="1"/>
</dbReference>
<organism evidence="2 3">
    <name type="scientific">Photobacterium halotolerans</name>
    <dbReference type="NCBI Taxonomy" id="265726"/>
    <lineage>
        <taxon>Bacteria</taxon>
        <taxon>Pseudomonadati</taxon>
        <taxon>Pseudomonadota</taxon>
        <taxon>Gammaproteobacteria</taxon>
        <taxon>Vibrionales</taxon>
        <taxon>Vibrionaceae</taxon>
        <taxon>Photobacterium</taxon>
    </lineage>
</organism>
<dbReference type="Proteomes" id="UP000033633">
    <property type="component" value="Unassembled WGS sequence"/>
</dbReference>
<protein>
    <recommendedName>
        <fullName evidence="1">N-acetyltransferase domain-containing protein</fullName>
    </recommendedName>
</protein>
<accession>A0A0F5V9P2</accession>
<dbReference type="AlphaFoldDB" id="A0A0F5V9P2"/>
<dbReference type="InterPro" id="IPR000182">
    <property type="entry name" value="GNAT_dom"/>
</dbReference>
<dbReference type="InterPro" id="IPR016181">
    <property type="entry name" value="Acyl_CoA_acyltransferase"/>
</dbReference>
<proteinExistence type="predicted"/>
<name>A0A0F5V9P2_9GAMM</name>
<feature type="domain" description="N-acetyltransferase" evidence="1">
    <location>
        <begin position="9"/>
        <end position="168"/>
    </location>
</feature>
<dbReference type="PANTHER" id="PTHR43792:SF1">
    <property type="entry name" value="N-ACETYLTRANSFERASE DOMAIN-CONTAINING PROTEIN"/>
    <property type="match status" value="1"/>
</dbReference>
<comment type="caution">
    <text evidence="2">The sequence shown here is derived from an EMBL/GenBank/DDBJ whole genome shotgun (WGS) entry which is preliminary data.</text>
</comment>